<organism evidence="6 7">
    <name type="scientific">Enterococcus rivorum</name>
    <dbReference type="NCBI Taxonomy" id="762845"/>
    <lineage>
        <taxon>Bacteria</taxon>
        <taxon>Bacillati</taxon>
        <taxon>Bacillota</taxon>
        <taxon>Bacilli</taxon>
        <taxon>Lactobacillales</taxon>
        <taxon>Enterococcaceae</taxon>
        <taxon>Enterococcus</taxon>
    </lineage>
</organism>
<dbReference type="RefSeq" id="WP_069698588.1">
    <property type="nucleotide sequence ID" value="NZ_JAGGMA010000001.1"/>
</dbReference>
<evidence type="ECO:0000256" key="2">
    <source>
        <dbReference type="SAM" id="Phobius"/>
    </source>
</evidence>
<protein>
    <submittedName>
        <fullName evidence="6">Uncharacterized protein</fullName>
    </submittedName>
</protein>
<keyword evidence="2" id="KW-0472">Membrane</keyword>
<dbReference type="STRING" id="762845.BCR26_02445"/>
<dbReference type="AlphaFoldDB" id="A0A1E5KWT1"/>
<evidence type="ECO:0000313" key="6">
    <source>
        <dbReference type="EMBL" id="OEH82312.1"/>
    </source>
</evidence>
<sequence length="377" mass="42784">MNRKLEKYNKLLLTLLGILCFFSIPSNAQAKESGISVQAMLPENQIIKDAGYYDLKVTPGQEQTLNFKVFNRSKQVETVNVSINPAYTSENGSFLYTQDASQKDESMEFSLSDIAQTDKVVSIPAESEVILPIKLSIPKDPFKGLILGAIRVTNADIDTEEKKNNQQEGFSINNKLAYSVAIQLREEENMPKSNLILKKVTASQIAGKNVVKAQLQNPTPTIIDDVCYESSVTKKNNDAVLHKQEVENYRVAPNTSYSFPISWDNQPFKAGEYSLHLKVKSIKNQEEWVFDQDFTISSEEAKQLNTSAVDLEKDYSIYIIYGSIVICVLLIILICLIKYFKKKKQTKKMEFKKKNHERKNDVKRNKKKSKPKSKPSC</sequence>
<gene>
    <name evidence="6" type="ORF">BCR26_02445</name>
</gene>
<dbReference type="Proteomes" id="UP000095256">
    <property type="component" value="Unassembled WGS sequence"/>
</dbReference>
<keyword evidence="7" id="KW-1185">Reference proteome</keyword>
<proteinExistence type="predicted"/>
<dbReference type="InterPro" id="IPR021759">
    <property type="entry name" value="WxLIP_HBD"/>
</dbReference>
<feature type="domain" description="WxL Interacting Protein host binding" evidence="5">
    <location>
        <begin position="168"/>
        <end position="305"/>
    </location>
</feature>
<comment type="caution">
    <text evidence="6">The sequence shown here is derived from an EMBL/GenBank/DDBJ whole genome shotgun (WGS) entry which is preliminary data.</text>
</comment>
<evidence type="ECO:0000259" key="5">
    <source>
        <dbReference type="Pfam" id="PF11797"/>
    </source>
</evidence>
<reference evidence="6 7" key="1">
    <citation type="submission" date="2016-09" db="EMBL/GenBank/DDBJ databases">
        <authorList>
            <person name="Capua I."/>
            <person name="De Benedictis P."/>
            <person name="Joannis T."/>
            <person name="Lombin L.H."/>
            <person name="Cattoli G."/>
        </authorList>
    </citation>
    <scope>NUCLEOTIDE SEQUENCE [LARGE SCALE GENOMIC DNA]</scope>
    <source>
        <strain evidence="6 7">LMG 25899</strain>
    </source>
</reference>
<keyword evidence="2" id="KW-0812">Transmembrane</keyword>
<dbReference type="OrthoDB" id="2148359at2"/>
<feature type="domain" description="WxL Interacting Protein peptidoglycan binding" evidence="4">
    <location>
        <begin position="36"/>
        <end position="153"/>
    </location>
</feature>
<evidence type="ECO:0000256" key="3">
    <source>
        <dbReference type="SAM" id="SignalP"/>
    </source>
</evidence>
<evidence type="ECO:0000259" key="4">
    <source>
        <dbReference type="Pfam" id="PF06030"/>
    </source>
</evidence>
<feature type="signal peptide" evidence="3">
    <location>
        <begin position="1"/>
        <end position="30"/>
    </location>
</feature>
<feature type="compositionally biased region" description="Basic residues" evidence="1">
    <location>
        <begin position="345"/>
        <end position="357"/>
    </location>
</feature>
<evidence type="ECO:0000256" key="1">
    <source>
        <dbReference type="SAM" id="MobiDB-lite"/>
    </source>
</evidence>
<dbReference type="Pfam" id="PF06030">
    <property type="entry name" value="WxLIP_PGBD"/>
    <property type="match status" value="1"/>
</dbReference>
<accession>A0A1E5KWT1</accession>
<feature type="chain" id="PRO_5009180547" evidence="3">
    <location>
        <begin position="31"/>
        <end position="377"/>
    </location>
</feature>
<evidence type="ECO:0000313" key="7">
    <source>
        <dbReference type="Proteomes" id="UP000095256"/>
    </source>
</evidence>
<keyword evidence="2" id="KW-1133">Transmembrane helix</keyword>
<keyword evidence="3" id="KW-0732">Signal</keyword>
<feature type="region of interest" description="Disordered" evidence="1">
    <location>
        <begin position="345"/>
        <end position="377"/>
    </location>
</feature>
<feature type="compositionally biased region" description="Basic residues" evidence="1">
    <location>
        <begin position="364"/>
        <end position="377"/>
    </location>
</feature>
<dbReference type="InterPro" id="IPR010317">
    <property type="entry name" value="WxLIP_PGBD"/>
</dbReference>
<dbReference type="EMBL" id="MIEK01000023">
    <property type="protein sequence ID" value="OEH82312.1"/>
    <property type="molecule type" value="Genomic_DNA"/>
</dbReference>
<name>A0A1E5KWT1_9ENTE</name>
<dbReference type="Pfam" id="PF11797">
    <property type="entry name" value="WxLIP_HBD"/>
    <property type="match status" value="1"/>
</dbReference>
<feature type="transmembrane region" description="Helical" evidence="2">
    <location>
        <begin position="315"/>
        <end position="340"/>
    </location>
</feature>